<dbReference type="AlphaFoldDB" id="A0A0D8YFA6"/>
<accession>A0A0D8YFA6</accession>
<dbReference type="EMBL" id="KN716153">
    <property type="protein sequence ID" value="KJH53326.1"/>
    <property type="molecule type" value="Genomic_DNA"/>
</dbReference>
<gene>
    <name evidence="1" type="ORF">DICVIV_00449</name>
</gene>
<dbReference type="Proteomes" id="UP000053766">
    <property type="component" value="Unassembled WGS sequence"/>
</dbReference>
<reference evidence="2" key="2">
    <citation type="journal article" date="2016" name="Sci. Rep.">
        <title>Dictyocaulus viviparus genome, variome and transcriptome elucidate lungworm biology and support future intervention.</title>
        <authorList>
            <person name="McNulty S.N."/>
            <person name="Strube C."/>
            <person name="Rosa B.A."/>
            <person name="Martin J.C."/>
            <person name="Tyagi R."/>
            <person name="Choi Y.J."/>
            <person name="Wang Q."/>
            <person name="Hallsworth Pepin K."/>
            <person name="Zhang X."/>
            <person name="Ozersky P."/>
            <person name="Wilson R.K."/>
            <person name="Sternberg P.W."/>
            <person name="Gasser R.B."/>
            <person name="Mitreva M."/>
        </authorList>
    </citation>
    <scope>NUCLEOTIDE SEQUENCE [LARGE SCALE GENOMIC DNA]</scope>
    <source>
        <strain evidence="2">HannoverDv2000</strain>
    </source>
</reference>
<reference evidence="1 2" key="1">
    <citation type="submission" date="2013-11" db="EMBL/GenBank/DDBJ databases">
        <title>Draft genome of the bovine lungworm Dictyocaulus viviparus.</title>
        <authorList>
            <person name="Mitreva M."/>
        </authorList>
    </citation>
    <scope>NUCLEOTIDE SEQUENCE [LARGE SCALE GENOMIC DNA]</scope>
    <source>
        <strain evidence="1 2">HannoverDv2000</strain>
    </source>
</reference>
<evidence type="ECO:0000313" key="1">
    <source>
        <dbReference type="EMBL" id="KJH53326.1"/>
    </source>
</evidence>
<sequence length="134" mass="15797">MNSVVILDRWIMIDRSLIFRPGNHLKIYFHLPPPRPPPPYFSIDVGSKRAPKQTILIDAYNHFLIDNNSSSYISISFECWSRTLMETVSSVHIIQYCVDVEIYHYSMDDLFHLHVRNVLVLVLPDDFTELFDER</sequence>
<organism evidence="1 2">
    <name type="scientific">Dictyocaulus viviparus</name>
    <name type="common">Bovine lungworm</name>
    <dbReference type="NCBI Taxonomy" id="29172"/>
    <lineage>
        <taxon>Eukaryota</taxon>
        <taxon>Metazoa</taxon>
        <taxon>Ecdysozoa</taxon>
        <taxon>Nematoda</taxon>
        <taxon>Chromadorea</taxon>
        <taxon>Rhabditida</taxon>
        <taxon>Rhabditina</taxon>
        <taxon>Rhabditomorpha</taxon>
        <taxon>Strongyloidea</taxon>
        <taxon>Metastrongylidae</taxon>
        <taxon>Dictyocaulus</taxon>
    </lineage>
</organism>
<keyword evidence="2" id="KW-1185">Reference proteome</keyword>
<evidence type="ECO:0000313" key="2">
    <source>
        <dbReference type="Proteomes" id="UP000053766"/>
    </source>
</evidence>
<protein>
    <submittedName>
        <fullName evidence="1">Uncharacterized protein</fullName>
    </submittedName>
</protein>
<name>A0A0D8YFA6_DICVI</name>
<proteinExistence type="predicted"/>